<evidence type="ECO:0000256" key="1">
    <source>
        <dbReference type="ARBA" id="ARBA00004141"/>
    </source>
</evidence>
<organism evidence="9">
    <name type="scientific">Arundo donax</name>
    <name type="common">Giant reed</name>
    <name type="synonym">Donax arundinaceus</name>
    <dbReference type="NCBI Taxonomy" id="35708"/>
    <lineage>
        <taxon>Eukaryota</taxon>
        <taxon>Viridiplantae</taxon>
        <taxon>Streptophyta</taxon>
        <taxon>Embryophyta</taxon>
        <taxon>Tracheophyta</taxon>
        <taxon>Spermatophyta</taxon>
        <taxon>Magnoliopsida</taxon>
        <taxon>Liliopsida</taxon>
        <taxon>Poales</taxon>
        <taxon>Poaceae</taxon>
        <taxon>PACMAD clade</taxon>
        <taxon>Arundinoideae</taxon>
        <taxon>Arundineae</taxon>
        <taxon>Arundo</taxon>
    </lineage>
</organism>
<keyword evidence="3" id="KW-0813">Transport</keyword>
<feature type="transmembrane region" description="Helical" evidence="8">
    <location>
        <begin position="45"/>
        <end position="63"/>
    </location>
</feature>
<evidence type="ECO:0000256" key="4">
    <source>
        <dbReference type="ARBA" id="ARBA00022692"/>
    </source>
</evidence>
<dbReference type="PANTHER" id="PTHR14233">
    <property type="entry name" value="DUF914-RELATED"/>
    <property type="match status" value="1"/>
</dbReference>
<evidence type="ECO:0000256" key="6">
    <source>
        <dbReference type="ARBA" id="ARBA00023136"/>
    </source>
</evidence>
<proteinExistence type="inferred from homology"/>
<keyword evidence="6 8" id="KW-0472">Membrane</keyword>
<dbReference type="GO" id="GO:0016020">
    <property type="term" value="C:membrane"/>
    <property type="evidence" value="ECO:0007669"/>
    <property type="project" value="UniProtKB-SubCell"/>
</dbReference>
<dbReference type="InterPro" id="IPR009262">
    <property type="entry name" value="SLC35_F1/F2/F6"/>
</dbReference>
<comment type="subcellular location">
    <subcellularLocation>
        <location evidence="1">Membrane</location>
        <topology evidence="1">Multi-pass membrane protein</topology>
    </subcellularLocation>
</comment>
<name>A0A0A9F6V1_ARUDO</name>
<reference evidence="9" key="2">
    <citation type="journal article" date="2015" name="Data Brief">
        <title>Shoot transcriptome of the giant reed, Arundo donax.</title>
        <authorList>
            <person name="Barrero R.A."/>
            <person name="Guerrero F.D."/>
            <person name="Moolhuijzen P."/>
            <person name="Goolsby J.A."/>
            <person name="Tidwell J."/>
            <person name="Bellgard S.E."/>
            <person name="Bellgard M.I."/>
        </authorList>
    </citation>
    <scope>NUCLEOTIDE SEQUENCE</scope>
    <source>
        <tissue evidence="9">Shoot tissue taken approximately 20 cm above the soil surface</tissue>
    </source>
</reference>
<reference evidence="9" key="1">
    <citation type="submission" date="2014-09" db="EMBL/GenBank/DDBJ databases">
        <authorList>
            <person name="Magalhaes I.L.F."/>
            <person name="Oliveira U."/>
            <person name="Santos F.R."/>
            <person name="Vidigal T.H.D.A."/>
            <person name="Brescovit A.D."/>
            <person name="Santos A.J."/>
        </authorList>
    </citation>
    <scope>NUCLEOTIDE SEQUENCE</scope>
    <source>
        <tissue evidence="9">Shoot tissue taken approximately 20 cm above the soil surface</tissue>
    </source>
</reference>
<dbReference type="PANTHER" id="PTHR14233:SF4">
    <property type="entry name" value="SOLUTE CARRIER FAMILY 35 MEMBER F2"/>
    <property type="match status" value="1"/>
</dbReference>
<evidence type="ECO:0000256" key="5">
    <source>
        <dbReference type="ARBA" id="ARBA00022989"/>
    </source>
</evidence>
<dbReference type="GO" id="GO:0022857">
    <property type="term" value="F:transmembrane transporter activity"/>
    <property type="evidence" value="ECO:0007669"/>
    <property type="project" value="InterPro"/>
</dbReference>
<dbReference type="EMBL" id="GBRH01189839">
    <property type="protein sequence ID" value="JAE08057.1"/>
    <property type="molecule type" value="Transcribed_RNA"/>
</dbReference>
<keyword evidence="4 8" id="KW-0812">Transmembrane</keyword>
<keyword evidence="5 8" id="KW-1133">Transmembrane helix</keyword>
<evidence type="ECO:0000313" key="9">
    <source>
        <dbReference type="EMBL" id="JAE08057.1"/>
    </source>
</evidence>
<dbReference type="InterPro" id="IPR052221">
    <property type="entry name" value="SLC35F_Transporter"/>
</dbReference>
<protein>
    <submittedName>
        <fullName evidence="9">Uncharacterized protein</fullName>
    </submittedName>
</protein>
<evidence type="ECO:0000256" key="8">
    <source>
        <dbReference type="SAM" id="Phobius"/>
    </source>
</evidence>
<evidence type="ECO:0000256" key="7">
    <source>
        <dbReference type="SAM" id="MobiDB-lite"/>
    </source>
</evidence>
<comment type="similarity">
    <text evidence="2">Belongs to the SLC35F solute transporter family.</text>
</comment>
<feature type="region of interest" description="Disordered" evidence="7">
    <location>
        <begin position="76"/>
        <end position="96"/>
    </location>
</feature>
<evidence type="ECO:0000256" key="3">
    <source>
        <dbReference type="ARBA" id="ARBA00022448"/>
    </source>
</evidence>
<evidence type="ECO:0000256" key="2">
    <source>
        <dbReference type="ARBA" id="ARBA00007863"/>
    </source>
</evidence>
<dbReference type="AlphaFoldDB" id="A0A0A9F6V1"/>
<sequence>MFLFYSTVPTVLKICGATMLNLSLLTSDMWAVLIRIFAYHEKVDWIYFVAFAGTAAGLVIYSYKGSKEAEEMAQVAGAGDDQGKVGDEEAGTQNMA</sequence>
<dbReference type="Pfam" id="PF06027">
    <property type="entry name" value="SLC35F"/>
    <property type="match status" value="1"/>
</dbReference>
<accession>A0A0A9F6V1</accession>